<feature type="compositionally biased region" description="Gly residues" evidence="1">
    <location>
        <begin position="1"/>
        <end position="12"/>
    </location>
</feature>
<organism evidence="2 3">
    <name type="scientific">Haematococcus lacustris</name>
    <name type="common">Green alga</name>
    <name type="synonym">Haematococcus pluvialis</name>
    <dbReference type="NCBI Taxonomy" id="44745"/>
    <lineage>
        <taxon>Eukaryota</taxon>
        <taxon>Viridiplantae</taxon>
        <taxon>Chlorophyta</taxon>
        <taxon>core chlorophytes</taxon>
        <taxon>Chlorophyceae</taxon>
        <taxon>CS clade</taxon>
        <taxon>Chlamydomonadales</taxon>
        <taxon>Haematococcaceae</taxon>
        <taxon>Haematococcus</taxon>
    </lineage>
</organism>
<protein>
    <submittedName>
        <fullName evidence="2">Uncharacterized protein</fullName>
    </submittedName>
</protein>
<dbReference type="Proteomes" id="UP000485058">
    <property type="component" value="Unassembled WGS sequence"/>
</dbReference>
<keyword evidence="3" id="KW-1185">Reference proteome</keyword>
<proteinExistence type="predicted"/>
<evidence type="ECO:0000256" key="1">
    <source>
        <dbReference type="SAM" id="MobiDB-lite"/>
    </source>
</evidence>
<reference evidence="2 3" key="1">
    <citation type="submission" date="2020-02" db="EMBL/GenBank/DDBJ databases">
        <title>Draft genome sequence of Haematococcus lacustris strain NIES-144.</title>
        <authorList>
            <person name="Morimoto D."/>
            <person name="Nakagawa S."/>
            <person name="Yoshida T."/>
            <person name="Sawayama S."/>
        </authorList>
    </citation>
    <scope>NUCLEOTIDE SEQUENCE [LARGE SCALE GENOMIC DNA]</scope>
    <source>
        <strain evidence="2 3">NIES-144</strain>
    </source>
</reference>
<sequence length="57" mass="5734">MAGSRDSGGGAGSSSCQQTQTRMAAAVHGAQRDSWLSAPLTASSTRCEYRMAAQGAG</sequence>
<gene>
    <name evidence="2" type="ORF">HaLaN_12159</name>
</gene>
<feature type="region of interest" description="Disordered" evidence="1">
    <location>
        <begin position="1"/>
        <end position="34"/>
    </location>
</feature>
<dbReference type="AlphaFoldDB" id="A0A699Z1E4"/>
<comment type="caution">
    <text evidence="2">The sequence shown here is derived from an EMBL/GenBank/DDBJ whole genome shotgun (WGS) entry which is preliminary data.</text>
</comment>
<name>A0A699Z1E4_HAELA</name>
<accession>A0A699Z1E4</accession>
<dbReference type="EMBL" id="BLLF01000909">
    <property type="protein sequence ID" value="GFH15851.1"/>
    <property type="molecule type" value="Genomic_DNA"/>
</dbReference>
<evidence type="ECO:0000313" key="2">
    <source>
        <dbReference type="EMBL" id="GFH15851.1"/>
    </source>
</evidence>
<evidence type="ECO:0000313" key="3">
    <source>
        <dbReference type="Proteomes" id="UP000485058"/>
    </source>
</evidence>